<keyword evidence="6" id="KW-1185">Reference proteome</keyword>
<dbReference type="SUPFAM" id="SSF53335">
    <property type="entry name" value="S-adenosyl-L-methionine-dependent methyltransferases"/>
    <property type="match status" value="1"/>
</dbReference>
<sequence>MIITSQYFKFSTISAGDAAIHTQFNPSRPSDMSAAVITSPLLHSQPRAAYRKNFSPLPTVKFELMSCTRRVSDDTNEHYFSRKSLKYWDKFYRSHQDKFFKDRHYLKKDWAKYLSDDDDNCAISANGKVGFGAGNTIFPLSAAYPKLFIHACDFSSEALALVKSHSSFNGNRLNVFMCDVTSEELCDKIPPSSVDVVTLIFMLSAVSPNKMPLVIQNLKKVLKSNGHVLFRDYAVGDFAQVKLNNKNQSISDNFYYRGDGTNSGKIPGVGLIHAPISLLPTPFPESHWKQACEVAPIFNELVDRVSLNSEFLQESLSRTKRVDAFTARLLDIHAKILDMNKREVFLSRLFS</sequence>
<dbReference type="InterPro" id="IPR014049">
    <property type="entry name" value="Glutathione_synthase_N_euk"/>
</dbReference>
<dbReference type="InterPro" id="IPR029063">
    <property type="entry name" value="SAM-dependent_MTases_sf"/>
</dbReference>
<dbReference type="SUPFAM" id="SSF56059">
    <property type="entry name" value="Glutathione synthetase ATP-binding domain-like"/>
    <property type="match status" value="1"/>
</dbReference>
<dbReference type="InterPro" id="IPR005615">
    <property type="entry name" value="Glutathione_synthase"/>
</dbReference>
<evidence type="ECO:0000256" key="1">
    <source>
        <dbReference type="ARBA" id="ARBA00009725"/>
    </source>
</evidence>
<keyword evidence="2 5" id="KW-0489">Methyltransferase</keyword>
<reference evidence="6" key="1">
    <citation type="journal article" date="2019" name="Curr. Biol.">
        <title>Genome Sequence of Striga asiatica Provides Insight into the Evolution of Plant Parasitism.</title>
        <authorList>
            <person name="Yoshida S."/>
            <person name="Kim S."/>
            <person name="Wafula E.K."/>
            <person name="Tanskanen J."/>
            <person name="Kim Y.M."/>
            <person name="Honaas L."/>
            <person name="Yang Z."/>
            <person name="Spallek T."/>
            <person name="Conn C.E."/>
            <person name="Ichihashi Y."/>
            <person name="Cheong K."/>
            <person name="Cui S."/>
            <person name="Der J.P."/>
            <person name="Gundlach H."/>
            <person name="Jiao Y."/>
            <person name="Hori C."/>
            <person name="Ishida J.K."/>
            <person name="Kasahara H."/>
            <person name="Kiba T."/>
            <person name="Kim M.S."/>
            <person name="Koo N."/>
            <person name="Laohavisit A."/>
            <person name="Lee Y.H."/>
            <person name="Lumba S."/>
            <person name="McCourt P."/>
            <person name="Mortimer J.C."/>
            <person name="Mutuku J.M."/>
            <person name="Nomura T."/>
            <person name="Sasaki-Sekimoto Y."/>
            <person name="Seto Y."/>
            <person name="Wang Y."/>
            <person name="Wakatake T."/>
            <person name="Sakakibara H."/>
            <person name="Demura T."/>
            <person name="Yamaguchi S."/>
            <person name="Yoneyama K."/>
            <person name="Manabe R.I."/>
            <person name="Nelson D.C."/>
            <person name="Schulman A.H."/>
            <person name="Timko M.P."/>
            <person name="dePamphilis C.W."/>
            <person name="Choi D."/>
            <person name="Shirasu K."/>
        </authorList>
    </citation>
    <scope>NUCLEOTIDE SEQUENCE [LARGE SCALE GENOMIC DNA]</scope>
    <source>
        <strain evidence="6">cv. UVA1</strain>
    </source>
</reference>
<dbReference type="PANTHER" id="PTHR22809:SF8">
    <property type="entry name" value="TRNA N(3)-METHYLCYTIDINE METHYLTRANSFERASE"/>
    <property type="match status" value="1"/>
</dbReference>
<dbReference type="Pfam" id="PF03917">
    <property type="entry name" value="GSH_synth_ATP"/>
    <property type="match status" value="1"/>
</dbReference>
<dbReference type="InterPro" id="IPR026113">
    <property type="entry name" value="METTL2/6/8-like"/>
</dbReference>
<dbReference type="EMBL" id="BKCP01010626">
    <property type="protein sequence ID" value="GER53544.1"/>
    <property type="molecule type" value="Genomic_DNA"/>
</dbReference>
<evidence type="ECO:0000313" key="6">
    <source>
        <dbReference type="Proteomes" id="UP000325081"/>
    </source>
</evidence>
<evidence type="ECO:0000259" key="4">
    <source>
        <dbReference type="Pfam" id="PF08242"/>
    </source>
</evidence>
<dbReference type="Proteomes" id="UP000325081">
    <property type="component" value="Unassembled WGS sequence"/>
</dbReference>
<dbReference type="InterPro" id="IPR013217">
    <property type="entry name" value="Methyltransf_12"/>
</dbReference>
<dbReference type="AlphaFoldDB" id="A0A5A7RAZ8"/>
<gene>
    <name evidence="5" type="ORF">STAS_31074</name>
</gene>
<name>A0A5A7RAZ8_STRAF</name>
<dbReference type="PANTHER" id="PTHR22809">
    <property type="entry name" value="METHYLTRANSFERASE-RELATED"/>
    <property type="match status" value="1"/>
</dbReference>
<dbReference type="OrthoDB" id="417697at2759"/>
<dbReference type="Pfam" id="PF08242">
    <property type="entry name" value="Methyltransf_12"/>
    <property type="match status" value="1"/>
</dbReference>
<keyword evidence="3 5" id="KW-0808">Transferase</keyword>
<dbReference type="GO" id="GO:0008173">
    <property type="term" value="F:RNA methyltransferase activity"/>
    <property type="evidence" value="ECO:0007669"/>
    <property type="project" value="UniProtKB-ARBA"/>
</dbReference>
<evidence type="ECO:0000256" key="3">
    <source>
        <dbReference type="ARBA" id="ARBA00022679"/>
    </source>
</evidence>
<comment type="similarity">
    <text evidence="1">Belongs to the methyltransferase superfamily. METL family.</text>
</comment>
<evidence type="ECO:0000313" key="5">
    <source>
        <dbReference type="EMBL" id="GER53544.1"/>
    </source>
</evidence>
<accession>A0A5A7RAZ8</accession>
<organism evidence="5 6">
    <name type="scientific">Striga asiatica</name>
    <name type="common">Asiatic witchweed</name>
    <name type="synonym">Buchnera asiatica</name>
    <dbReference type="NCBI Taxonomy" id="4170"/>
    <lineage>
        <taxon>Eukaryota</taxon>
        <taxon>Viridiplantae</taxon>
        <taxon>Streptophyta</taxon>
        <taxon>Embryophyta</taxon>
        <taxon>Tracheophyta</taxon>
        <taxon>Spermatophyta</taxon>
        <taxon>Magnoliopsida</taxon>
        <taxon>eudicotyledons</taxon>
        <taxon>Gunneridae</taxon>
        <taxon>Pentapetalae</taxon>
        <taxon>asterids</taxon>
        <taxon>lamiids</taxon>
        <taxon>Lamiales</taxon>
        <taxon>Orobanchaceae</taxon>
        <taxon>Buchnereae</taxon>
        <taxon>Striga</taxon>
    </lineage>
</organism>
<dbReference type="GO" id="GO:0032259">
    <property type="term" value="P:methylation"/>
    <property type="evidence" value="ECO:0007669"/>
    <property type="project" value="UniProtKB-KW"/>
</dbReference>
<feature type="domain" description="Methyltransferase type 12" evidence="4">
    <location>
        <begin position="129"/>
        <end position="228"/>
    </location>
</feature>
<protein>
    <submittedName>
        <fullName evidence="5">Methyltransferase</fullName>
    </submittedName>
</protein>
<dbReference type="GO" id="GO:0008757">
    <property type="term" value="F:S-adenosylmethionine-dependent methyltransferase activity"/>
    <property type="evidence" value="ECO:0007669"/>
    <property type="project" value="UniProtKB-ARBA"/>
</dbReference>
<dbReference type="Gene3D" id="3.40.50.150">
    <property type="entry name" value="Vaccinia Virus protein VP39"/>
    <property type="match status" value="1"/>
</dbReference>
<dbReference type="Gene3D" id="3.30.1490.80">
    <property type="match status" value="1"/>
</dbReference>
<evidence type="ECO:0000256" key="2">
    <source>
        <dbReference type="ARBA" id="ARBA00022603"/>
    </source>
</evidence>
<comment type="caution">
    <text evidence="5">The sequence shown here is derived from an EMBL/GenBank/DDBJ whole genome shotgun (WGS) entry which is preliminary data.</text>
</comment>
<dbReference type="GO" id="GO:0005524">
    <property type="term" value="F:ATP binding"/>
    <property type="evidence" value="ECO:0007669"/>
    <property type="project" value="InterPro"/>
</dbReference>
<proteinExistence type="inferred from homology"/>
<dbReference type="GO" id="GO:0004363">
    <property type="term" value="F:glutathione synthase activity"/>
    <property type="evidence" value="ECO:0007669"/>
    <property type="project" value="InterPro"/>
</dbReference>